<dbReference type="AlphaFoldDB" id="A0A1I0DXA9"/>
<dbReference type="Pfam" id="PF13185">
    <property type="entry name" value="GAF_2"/>
    <property type="match status" value="1"/>
</dbReference>
<dbReference type="RefSeq" id="WP_175486473.1">
    <property type="nucleotide sequence ID" value="NZ_FOIE01000004.1"/>
</dbReference>
<gene>
    <name evidence="6" type="ORF">SAMN04488546_2201</name>
</gene>
<dbReference type="InterPro" id="IPR011006">
    <property type="entry name" value="CheY-like_superfamily"/>
</dbReference>
<proteinExistence type="predicted"/>
<dbReference type="Pfam" id="PF03861">
    <property type="entry name" value="ANTAR"/>
    <property type="match status" value="1"/>
</dbReference>
<dbReference type="InterPro" id="IPR029016">
    <property type="entry name" value="GAF-like_dom_sf"/>
</dbReference>
<dbReference type="InterPro" id="IPR036388">
    <property type="entry name" value="WH-like_DNA-bd_sf"/>
</dbReference>
<reference evidence="7" key="1">
    <citation type="submission" date="2016-10" db="EMBL/GenBank/DDBJ databases">
        <authorList>
            <person name="Varghese N."/>
            <person name="Submissions S."/>
        </authorList>
    </citation>
    <scope>NUCLEOTIDE SEQUENCE [LARGE SCALE GENOMIC DNA]</scope>
    <source>
        <strain evidence="7">DSM 44209</strain>
    </source>
</reference>
<dbReference type="PIRSF" id="PIRSF036625">
    <property type="entry name" value="GAF_ANTAR"/>
    <property type="match status" value="1"/>
</dbReference>
<dbReference type="Proteomes" id="UP000198507">
    <property type="component" value="Unassembled WGS sequence"/>
</dbReference>
<dbReference type="Gene3D" id="1.10.10.10">
    <property type="entry name" value="Winged helix-like DNA-binding domain superfamily/Winged helix DNA-binding domain"/>
    <property type="match status" value="1"/>
</dbReference>
<dbReference type="SMART" id="SM00065">
    <property type="entry name" value="GAF"/>
    <property type="match status" value="1"/>
</dbReference>
<dbReference type="SMART" id="SM01012">
    <property type="entry name" value="ANTAR"/>
    <property type="match status" value="1"/>
</dbReference>
<keyword evidence="7" id="KW-1185">Reference proteome</keyword>
<keyword evidence="4" id="KW-0804">Transcription</keyword>
<dbReference type="PROSITE" id="PS50921">
    <property type="entry name" value="ANTAR"/>
    <property type="match status" value="1"/>
</dbReference>
<sequence length="232" mass="25582">MTEDSFNERLAAIARALLHEPDVQATLKRTVADAAATLDGELYASVSLVLHRRQVETPVYTDDRALWTDQLQYELGQGPCLDAVWDQDTFYIDDLTTEPRYGDWGRRVVAETGIRSSLSLQLFTDPEAVVSLGSLNLYSPRPRSFDPDTRAEAVALAAHAAIALESAQTEANLRSGLVTRTVIGQAEGILMERLKITADQAFGVLSRLSQQSNVKLRDVARNLVETGEIPRI</sequence>
<keyword evidence="1" id="KW-0808">Transferase</keyword>
<evidence type="ECO:0000259" key="5">
    <source>
        <dbReference type="PROSITE" id="PS50921"/>
    </source>
</evidence>
<dbReference type="GO" id="GO:0003723">
    <property type="term" value="F:RNA binding"/>
    <property type="evidence" value="ECO:0007669"/>
    <property type="project" value="InterPro"/>
</dbReference>
<organism evidence="6 7">
    <name type="scientific">Geodermatophilus poikilotrophus</name>
    <dbReference type="NCBI Taxonomy" id="1333667"/>
    <lineage>
        <taxon>Bacteria</taxon>
        <taxon>Bacillati</taxon>
        <taxon>Actinomycetota</taxon>
        <taxon>Actinomycetes</taxon>
        <taxon>Geodermatophilales</taxon>
        <taxon>Geodermatophilaceae</taxon>
        <taxon>Geodermatophilus</taxon>
    </lineage>
</organism>
<dbReference type="InterPro" id="IPR003018">
    <property type="entry name" value="GAF"/>
</dbReference>
<dbReference type="SUPFAM" id="SSF55781">
    <property type="entry name" value="GAF domain-like"/>
    <property type="match status" value="1"/>
</dbReference>
<evidence type="ECO:0000313" key="6">
    <source>
        <dbReference type="EMBL" id="SET37035.1"/>
    </source>
</evidence>
<dbReference type="InterPro" id="IPR012074">
    <property type="entry name" value="GAF_ANTAR"/>
</dbReference>
<dbReference type="SUPFAM" id="SSF52172">
    <property type="entry name" value="CheY-like"/>
    <property type="match status" value="1"/>
</dbReference>
<evidence type="ECO:0000256" key="1">
    <source>
        <dbReference type="ARBA" id="ARBA00022679"/>
    </source>
</evidence>
<evidence type="ECO:0000256" key="2">
    <source>
        <dbReference type="ARBA" id="ARBA00022777"/>
    </source>
</evidence>
<dbReference type="EMBL" id="FOIE01000004">
    <property type="protein sequence ID" value="SET37035.1"/>
    <property type="molecule type" value="Genomic_DNA"/>
</dbReference>
<evidence type="ECO:0000256" key="3">
    <source>
        <dbReference type="ARBA" id="ARBA00023015"/>
    </source>
</evidence>
<feature type="domain" description="ANTAR" evidence="5">
    <location>
        <begin position="163"/>
        <end position="224"/>
    </location>
</feature>
<dbReference type="GO" id="GO:0016301">
    <property type="term" value="F:kinase activity"/>
    <property type="evidence" value="ECO:0007669"/>
    <property type="project" value="UniProtKB-KW"/>
</dbReference>
<name>A0A1I0DXA9_9ACTN</name>
<evidence type="ECO:0000256" key="4">
    <source>
        <dbReference type="ARBA" id="ARBA00023163"/>
    </source>
</evidence>
<dbReference type="Gene3D" id="3.30.450.40">
    <property type="match status" value="1"/>
</dbReference>
<keyword evidence="3" id="KW-0805">Transcription regulation</keyword>
<dbReference type="InterPro" id="IPR005561">
    <property type="entry name" value="ANTAR"/>
</dbReference>
<accession>A0A1I0DXA9</accession>
<evidence type="ECO:0000313" key="7">
    <source>
        <dbReference type="Proteomes" id="UP000198507"/>
    </source>
</evidence>
<protein>
    <submittedName>
        <fullName evidence="6">GAF domain-containing protein</fullName>
    </submittedName>
</protein>
<keyword evidence="2" id="KW-0418">Kinase</keyword>